<dbReference type="InterPro" id="IPR011990">
    <property type="entry name" value="TPR-like_helical_dom_sf"/>
</dbReference>
<accession>A0ABN9QJD6</accession>
<proteinExistence type="predicted"/>
<evidence type="ECO:0000313" key="2">
    <source>
        <dbReference type="EMBL" id="CAK0803534.1"/>
    </source>
</evidence>
<protein>
    <submittedName>
        <fullName evidence="2">Uncharacterized protein</fullName>
    </submittedName>
</protein>
<evidence type="ECO:0000313" key="3">
    <source>
        <dbReference type="Proteomes" id="UP001189429"/>
    </source>
</evidence>
<dbReference type="PROSITE" id="PS51375">
    <property type="entry name" value="PPR"/>
    <property type="match status" value="1"/>
</dbReference>
<dbReference type="InterPro" id="IPR002885">
    <property type="entry name" value="PPR_rpt"/>
</dbReference>
<sequence length="115" mass="12928">PTLRPACLGISHRAGTQVSCSAGISACEKGEQWQRALSLLSEMREAKLEPEPIPKYGDQRVCEKGEQWQRALALLGEMREVTPEPDPNVLGYSTSLWRLRRKVNRAQRAQLLSEI</sequence>
<keyword evidence="3" id="KW-1185">Reference proteome</keyword>
<feature type="repeat" description="PPR" evidence="1">
    <location>
        <begin position="16"/>
        <end position="50"/>
    </location>
</feature>
<reference evidence="2" key="1">
    <citation type="submission" date="2023-10" db="EMBL/GenBank/DDBJ databases">
        <authorList>
            <person name="Chen Y."/>
            <person name="Shah S."/>
            <person name="Dougan E. K."/>
            <person name="Thang M."/>
            <person name="Chan C."/>
        </authorList>
    </citation>
    <scope>NUCLEOTIDE SEQUENCE [LARGE SCALE GENOMIC DNA]</scope>
</reference>
<comment type="caution">
    <text evidence="2">The sequence shown here is derived from an EMBL/GenBank/DDBJ whole genome shotgun (WGS) entry which is preliminary data.</text>
</comment>
<evidence type="ECO:0000256" key="1">
    <source>
        <dbReference type="PROSITE-ProRule" id="PRU00708"/>
    </source>
</evidence>
<name>A0ABN9QJD6_9DINO</name>
<feature type="non-terminal residue" evidence="2">
    <location>
        <position position="1"/>
    </location>
</feature>
<dbReference type="EMBL" id="CAUYUJ010003029">
    <property type="protein sequence ID" value="CAK0803534.1"/>
    <property type="molecule type" value="Genomic_DNA"/>
</dbReference>
<dbReference type="Gene3D" id="1.25.40.10">
    <property type="entry name" value="Tetratricopeptide repeat domain"/>
    <property type="match status" value="1"/>
</dbReference>
<gene>
    <name evidence="2" type="ORF">PCOR1329_LOCUS10663</name>
</gene>
<organism evidence="2 3">
    <name type="scientific">Prorocentrum cordatum</name>
    <dbReference type="NCBI Taxonomy" id="2364126"/>
    <lineage>
        <taxon>Eukaryota</taxon>
        <taxon>Sar</taxon>
        <taxon>Alveolata</taxon>
        <taxon>Dinophyceae</taxon>
        <taxon>Prorocentrales</taxon>
        <taxon>Prorocentraceae</taxon>
        <taxon>Prorocentrum</taxon>
    </lineage>
</organism>
<dbReference type="Proteomes" id="UP001189429">
    <property type="component" value="Unassembled WGS sequence"/>
</dbReference>